<organism evidence="2 3">
    <name type="scientific">Limnohabitans planktonicus II-D5</name>
    <dbReference type="NCBI Taxonomy" id="1293045"/>
    <lineage>
        <taxon>Bacteria</taxon>
        <taxon>Pseudomonadati</taxon>
        <taxon>Pseudomonadota</taxon>
        <taxon>Betaproteobacteria</taxon>
        <taxon>Burkholderiales</taxon>
        <taxon>Comamonadaceae</taxon>
        <taxon>Limnohabitans</taxon>
    </lineage>
</organism>
<keyword evidence="3" id="KW-1185">Reference proteome</keyword>
<evidence type="ECO:0000313" key="3">
    <source>
        <dbReference type="Proteomes" id="UP000037507"/>
    </source>
</evidence>
<dbReference type="AlphaFoldDB" id="A0A2T7UEZ5"/>
<evidence type="ECO:0000313" key="2">
    <source>
        <dbReference type="EMBL" id="PVE43214.1"/>
    </source>
</evidence>
<proteinExistence type="predicted"/>
<gene>
    <name evidence="2" type="ORF">H663_007965</name>
</gene>
<evidence type="ECO:0000256" key="1">
    <source>
        <dbReference type="SAM" id="MobiDB-lite"/>
    </source>
</evidence>
<dbReference type="Proteomes" id="UP000037507">
    <property type="component" value="Unassembled WGS sequence"/>
</dbReference>
<protein>
    <submittedName>
        <fullName evidence="2">Uncharacterized protein</fullName>
    </submittedName>
</protein>
<dbReference type="EMBL" id="LFYT02000007">
    <property type="protein sequence ID" value="PVE43214.1"/>
    <property type="molecule type" value="Genomic_DNA"/>
</dbReference>
<name>A0A2T7UEZ5_9BURK</name>
<reference evidence="2" key="1">
    <citation type="submission" date="2017-04" db="EMBL/GenBank/DDBJ databases">
        <title>Unexpected and diverse lifestyles within the genus Limnohabitans.</title>
        <authorList>
            <person name="Kasalicky V."/>
            <person name="Mehrshad M."/>
            <person name="Andrei S.-A."/>
            <person name="Salcher M."/>
            <person name="Kratochvilova H."/>
            <person name="Simek K."/>
            <person name="Ghai R."/>
        </authorList>
    </citation>
    <scope>NUCLEOTIDE SEQUENCE [LARGE SCALE GENOMIC DNA]</scope>
    <source>
        <strain evidence="2">II-D5</strain>
    </source>
</reference>
<sequence>MHDGFNDQGVFEDQHRAAHSTPPRKAACVPSPFKAEVSMEPEATRLNSSNALSALDLPLALVPTRTDKGSMWMSV</sequence>
<accession>A0A2T7UEZ5</accession>
<feature type="region of interest" description="Disordered" evidence="1">
    <location>
        <begin position="1"/>
        <end position="29"/>
    </location>
</feature>
<comment type="caution">
    <text evidence="2">The sequence shown here is derived from an EMBL/GenBank/DDBJ whole genome shotgun (WGS) entry which is preliminary data.</text>
</comment>